<proteinExistence type="inferred from homology"/>
<evidence type="ECO:0000256" key="1">
    <source>
        <dbReference type="ARBA" id="ARBA00006007"/>
    </source>
</evidence>
<keyword evidence="3" id="KW-1185">Reference proteome</keyword>
<dbReference type="OrthoDB" id="9791357at2"/>
<dbReference type="PIRSF" id="PIRSF005956">
    <property type="entry name" value="BtpA"/>
    <property type="match status" value="1"/>
</dbReference>
<comment type="similarity">
    <text evidence="1">Belongs to the BtpA family.</text>
</comment>
<reference evidence="2 3" key="1">
    <citation type="submission" date="2006-06" db="EMBL/GenBank/DDBJ databases">
        <authorList>
            <person name="Moran M.A."/>
            <person name="Ferriera S."/>
            <person name="Johnson J."/>
            <person name="Kravitz S."/>
            <person name="Beeson K."/>
            <person name="Sutton G."/>
            <person name="Rogers Y.-H."/>
            <person name="Friedman R."/>
            <person name="Frazier M."/>
            <person name="Venter J.C."/>
        </authorList>
    </citation>
    <scope>NUCLEOTIDE SEQUENCE [LARGE SCALE GENOMIC DNA]</scope>
    <source>
        <strain evidence="2 3">E-37</strain>
    </source>
</reference>
<dbReference type="NCBIfam" id="TIGR00259">
    <property type="entry name" value="thylakoid_BtpA"/>
    <property type="match status" value="1"/>
</dbReference>
<dbReference type="SUPFAM" id="SSF51366">
    <property type="entry name" value="Ribulose-phoshate binding barrel"/>
    <property type="match status" value="1"/>
</dbReference>
<dbReference type="Gene3D" id="3.20.20.70">
    <property type="entry name" value="Aldolase class I"/>
    <property type="match status" value="1"/>
</dbReference>
<dbReference type="Proteomes" id="UP000005713">
    <property type="component" value="Unassembled WGS sequence"/>
</dbReference>
<dbReference type="eggNOG" id="COG0434">
    <property type="taxonomic scope" value="Bacteria"/>
</dbReference>
<organism evidence="2 3">
    <name type="scientific">Sagittula stellata (strain ATCC 700073 / DSM 11524 / E-37)</name>
    <dbReference type="NCBI Taxonomy" id="388399"/>
    <lineage>
        <taxon>Bacteria</taxon>
        <taxon>Pseudomonadati</taxon>
        <taxon>Pseudomonadota</taxon>
        <taxon>Alphaproteobacteria</taxon>
        <taxon>Rhodobacterales</taxon>
        <taxon>Roseobacteraceae</taxon>
        <taxon>Sagittula</taxon>
    </lineage>
</organism>
<dbReference type="PANTHER" id="PTHR21381">
    <property type="entry name" value="ZGC:162297"/>
    <property type="match status" value="1"/>
</dbReference>
<evidence type="ECO:0000313" key="3">
    <source>
        <dbReference type="Proteomes" id="UP000005713"/>
    </source>
</evidence>
<gene>
    <name evidence="2" type="ORF">SSE37_01280</name>
</gene>
<dbReference type="InterPro" id="IPR011060">
    <property type="entry name" value="RibuloseP-bd_barrel"/>
</dbReference>
<dbReference type="PANTHER" id="PTHR21381:SF3">
    <property type="entry name" value="SGC REGION PROTEIN SGCQ-RELATED"/>
    <property type="match status" value="1"/>
</dbReference>
<dbReference type="AlphaFoldDB" id="A3K4E4"/>
<protein>
    <submittedName>
        <fullName evidence="2">Uncharacterized protein</fullName>
    </submittedName>
</protein>
<accession>A3K4E4</accession>
<dbReference type="InterPro" id="IPR013785">
    <property type="entry name" value="Aldolase_TIM"/>
</dbReference>
<dbReference type="InterPro" id="IPR005137">
    <property type="entry name" value="BtpA"/>
</dbReference>
<dbReference type="RefSeq" id="WP_005859511.1">
    <property type="nucleotide sequence ID" value="NZ_AAYA01000007.1"/>
</dbReference>
<dbReference type="EMBL" id="AAYA01000007">
    <property type="protein sequence ID" value="EBA07843.1"/>
    <property type="molecule type" value="Genomic_DNA"/>
</dbReference>
<evidence type="ECO:0000313" key="2">
    <source>
        <dbReference type="EMBL" id="EBA07843.1"/>
    </source>
</evidence>
<name>A3K4E4_SAGS3</name>
<comment type="caution">
    <text evidence="2">The sequence shown here is derived from an EMBL/GenBank/DDBJ whole genome shotgun (WGS) entry which is preliminary data.</text>
</comment>
<sequence length="282" mass="29707">MTAPIVMPPKPSALETLFEKKKPIIGVIHLAALPGAPFYDGAPLREIYAAAVRDAKTLAAGGVDGIMIENAGDMPFARPEDIGFETVAFLTAACEAVRGAVDTPIGITCVANGAIPGLAVAKAVGARWVRVNQWANAYVANEGFLNGAASAAMRYRAQIAAKDVAVLADVHVKFGAHAITADRTITEQATDAEWFGADVLIATGQRTGSPTQPEEVRQVRAGTHLPVIVGSGLSPEQVPALMEVADGAIVGQWLKVDARWWNPVDPARVERLMTAMDQVRPA</sequence>
<dbReference type="Pfam" id="PF03437">
    <property type="entry name" value="BtpA"/>
    <property type="match status" value="1"/>
</dbReference>